<protein>
    <submittedName>
        <fullName evidence="1">Thioredoxin family protein</fullName>
    </submittedName>
</protein>
<proteinExistence type="predicted"/>
<sequence>MTLNDWFAKGTTAEVYIENMSQHKDNLQHVYEQFNLPDDARLEGAGTSPRVIVLTEDWCGDAMINVPILLHIAEKMNMDVSMLLRDSNLELMDQYLTNGKSRSIPIFIFIDENGNEVAKWGPRAPEVQAKVEALFSKLPAKDAPDYEDKWKETLSSLTQMFREDENVWGEVYESIMKTLVK</sequence>
<evidence type="ECO:0000313" key="2">
    <source>
        <dbReference type="Proteomes" id="UP000595349"/>
    </source>
</evidence>
<keyword evidence="2" id="KW-1185">Reference proteome</keyword>
<reference evidence="1 2" key="1">
    <citation type="submission" date="2020-06" db="EMBL/GenBank/DDBJ databases">
        <title>Genomic analysis of Salicibibacter sp. NKC21-4.</title>
        <authorList>
            <person name="Oh Y.J."/>
        </authorList>
    </citation>
    <scope>NUCLEOTIDE SEQUENCE [LARGE SCALE GENOMIC DNA]</scope>
    <source>
        <strain evidence="1 2">NKC21-4</strain>
    </source>
</reference>
<dbReference type="EMBL" id="CP054706">
    <property type="protein sequence ID" value="QQK79370.1"/>
    <property type="molecule type" value="Genomic_DNA"/>
</dbReference>
<dbReference type="Gene3D" id="3.40.30.10">
    <property type="entry name" value="Glutaredoxin"/>
    <property type="match status" value="1"/>
</dbReference>
<dbReference type="SUPFAM" id="SSF52833">
    <property type="entry name" value="Thioredoxin-like"/>
    <property type="match status" value="1"/>
</dbReference>
<dbReference type="RefSeq" id="WP_200088896.1">
    <property type="nucleotide sequence ID" value="NZ_CP054706.1"/>
</dbReference>
<accession>A0A7T7CES7</accession>
<dbReference type="InterPro" id="IPR036249">
    <property type="entry name" value="Thioredoxin-like_sf"/>
</dbReference>
<name>A0A7T7CES7_9BACI</name>
<organism evidence="1 2">
    <name type="scientific">Salicibibacter cibi</name>
    <dbReference type="NCBI Taxonomy" id="2743001"/>
    <lineage>
        <taxon>Bacteria</taxon>
        <taxon>Bacillati</taxon>
        <taxon>Bacillota</taxon>
        <taxon>Bacilli</taxon>
        <taxon>Bacillales</taxon>
        <taxon>Bacillaceae</taxon>
        <taxon>Salicibibacter</taxon>
    </lineage>
</organism>
<dbReference type="KEGG" id="scib:HUG20_05345"/>
<dbReference type="Proteomes" id="UP000595349">
    <property type="component" value="Chromosome"/>
</dbReference>
<evidence type="ECO:0000313" key="1">
    <source>
        <dbReference type="EMBL" id="QQK79370.1"/>
    </source>
</evidence>
<gene>
    <name evidence="1" type="ORF">HUG20_05345</name>
</gene>
<dbReference type="AlphaFoldDB" id="A0A7T7CES7"/>
<dbReference type="Pfam" id="PF14595">
    <property type="entry name" value="Thioredoxin_9"/>
    <property type="match status" value="1"/>
</dbReference>